<sequence>IDDGHIVALTENGYEVKTLHDMGLSADLHSAMQLVNRLRMWGYTLYRQKPEDMFPDPWHSNTHWDNTMRESFFIFVLKVPLSFIREHPKVA</sequence>
<evidence type="ECO:0000313" key="2">
    <source>
        <dbReference type="Proteomes" id="UP000649617"/>
    </source>
</evidence>
<dbReference type="OrthoDB" id="10605618at2759"/>
<accession>A0A812XKW9</accession>
<comment type="caution">
    <text evidence="1">The sequence shown here is derived from an EMBL/GenBank/DDBJ whole genome shotgun (WGS) entry which is preliminary data.</text>
</comment>
<dbReference type="AlphaFoldDB" id="A0A812XKW9"/>
<dbReference type="Proteomes" id="UP000649617">
    <property type="component" value="Unassembled WGS sequence"/>
</dbReference>
<organism evidence="1 2">
    <name type="scientific">Symbiodinium pilosum</name>
    <name type="common">Dinoflagellate</name>
    <dbReference type="NCBI Taxonomy" id="2952"/>
    <lineage>
        <taxon>Eukaryota</taxon>
        <taxon>Sar</taxon>
        <taxon>Alveolata</taxon>
        <taxon>Dinophyceae</taxon>
        <taxon>Suessiales</taxon>
        <taxon>Symbiodiniaceae</taxon>
        <taxon>Symbiodinium</taxon>
    </lineage>
</organism>
<keyword evidence="2" id="KW-1185">Reference proteome</keyword>
<name>A0A812XKW9_SYMPI</name>
<evidence type="ECO:0000313" key="1">
    <source>
        <dbReference type="EMBL" id="CAE7749811.1"/>
    </source>
</evidence>
<dbReference type="EMBL" id="CAJNIZ010046500">
    <property type="protein sequence ID" value="CAE7749811.1"/>
    <property type="molecule type" value="Genomic_DNA"/>
</dbReference>
<proteinExistence type="predicted"/>
<protein>
    <submittedName>
        <fullName evidence="1">Uncharacterized protein</fullName>
    </submittedName>
</protein>
<gene>
    <name evidence="1" type="ORF">SPIL2461_LOCUS21693</name>
</gene>
<reference evidence="1" key="1">
    <citation type="submission" date="2021-02" db="EMBL/GenBank/DDBJ databases">
        <authorList>
            <person name="Dougan E. K."/>
            <person name="Rhodes N."/>
            <person name="Thang M."/>
            <person name="Chan C."/>
        </authorList>
    </citation>
    <scope>NUCLEOTIDE SEQUENCE</scope>
</reference>
<feature type="non-terminal residue" evidence="1">
    <location>
        <position position="1"/>
    </location>
</feature>